<dbReference type="FunFam" id="3.40.50.1980:FF:000001">
    <property type="entry name" value="Histidinol dehydrogenase"/>
    <property type="match status" value="1"/>
</dbReference>
<evidence type="ECO:0000256" key="6">
    <source>
        <dbReference type="PIRSR" id="PIRSR000099-1"/>
    </source>
</evidence>
<proteinExistence type="inferred from homology"/>
<feature type="binding site" evidence="8">
    <location>
        <position position="288"/>
    </location>
    <ligand>
        <name>substrate</name>
    </ligand>
</feature>
<feature type="binding site" evidence="7">
    <location>
        <position position="156"/>
    </location>
    <ligand>
        <name>NAD(+)</name>
        <dbReference type="ChEBI" id="CHEBI:57540"/>
    </ligand>
</feature>
<feature type="binding site" evidence="9">
    <location>
        <position position="446"/>
    </location>
    <ligand>
        <name>Zn(2+)</name>
        <dbReference type="ChEBI" id="CHEBI:29105"/>
    </ligand>
</feature>
<keyword evidence="7" id="KW-0520">NAD</keyword>
<dbReference type="GO" id="GO:0000105">
    <property type="term" value="P:L-histidine biosynthetic process"/>
    <property type="evidence" value="ECO:0007669"/>
    <property type="project" value="InterPro"/>
</dbReference>
<feature type="binding site" evidence="8">
    <location>
        <position position="441"/>
    </location>
    <ligand>
        <name>substrate</name>
    </ligand>
</feature>
<keyword evidence="2 9" id="KW-0479">Metal-binding</keyword>
<keyword evidence="3 9" id="KW-0862">Zinc</keyword>
<dbReference type="GO" id="GO:0046872">
    <property type="term" value="F:metal ion binding"/>
    <property type="evidence" value="ECO:0007669"/>
    <property type="project" value="UniProtKB-KW"/>
</dbReference>
<dbReference type="InterPro" id="IPR012131">
    <property type="entry name" value="Hstdl_DH"/>
</dbReference>
<dbReference type="NCBIfam" id="TIGR00069">
    <property type="entry name" value="hisD"/>
    <property type="match status" value="1"/>
</dbReference>
<dbReference type="InterPro" id="IPR022695">
    <property type="entry name" value="Histidinol_DH_monofunct"/>
</dbReference>
<feature type="binding site" evidence="8">
    <location>
        <position position="354"/>
    </location>
    <ligand>
        <name>substrate</name>
    </ligand>
</feature>
<dbReference type="PRINTS" id="PR00083">
    <property type="entry name" value="HOLDHDRGNASE"/>
</dbReference>
<keyword evidence="13" id="KW-1185">Reference proteome</keyword>
<evidence type="ECO:0000256" key="10">
    <source>
        <dbReference type="RuleBase" id="RU004175"/>
    </source>
</evidence>
<sequence length="460" mass="49773">MRYVFKKSGDKSDRKKDPPAQRAVIHRTSKRRICSVAKYLKCGKALDLQQSEQAKVTETVQAIIRDVELRGDAAVHEYSARLDRWEPASFRLTQEQIDEAMREVSQQTIDDIIFAQAQIRRFAELQREAIRDIEVETLPGVVLGHKNIPVNSVGCYVPGGRYPMVASAHMSIVTAKVAGVSRIIACTPPIDGVIPAATVSAMALAGADEIYILGGVQALAAMAIGTDAIAPVDMLVGPGNAYVAEAKRQLFGRVGIDLLAGPTETLVIADETADAEMIACDILGQAEHGPTSPGALITTSESLAEAAMAEIERQLLTLPTADIAGAAWRDNGIVIVVGNEEEAAVEADKLAFEHVEVLTKDPSFFLSRLTNYGALFLGPETNVAYGDKVIGTNHTLPTKKAARYTGGLWVGKFLKTCTYQRCTPEASALIGEYAARLCEIERFMGHKEQALLRVRRYGGH</sequence>
<gene>
    <name evidence="12" type="primary">hisD</name>
    <name evidence="12" type="ORF">E1757_27855</name>
</gene>
<dbReference type="GO" id="GO:0051287">
    <property type="term" value="F:NAD binding"/>
    <property type="evidence" value="ECO:0007669"/>
    <property type="project" value="InterPro"/>
</dbReference>
<dbReference type="EC" id="1.1.1.23" evidence="12"/>
<feature type="binding site" evidence="8">
    <location>
        <position position="263"/>
    </location>
    <ligand>
        <name>substrate</name>
    </ligand>
</feature>
<evidence type="ECO:0000256" key="7">
    <source>
        <dbReference type="PIRSR" id="PIRSR000099-2"/>
    </source>
</evidence>
<evidence type="ECO:0000256" key="2">
    <source>
        <dbReference type="ARBA" id="ARBA00022723"/>
    </source>
</evidence>
<feature type="binding site" evidence="9">
    <location>
        <position position="285"/>
    </location>
    <ligand>
        <name>Zn(2+)</name>
        <dbReference type="ChEBI" id="CHEBI:29105"/>
    </ligand>
</feature>
<feature type="active site" description="Proton acceptor" evidence="6">
    <location>
        <position position="353"/>
    </location>
</feature>
<dbReference type="PANTHER" id="PTHR21256">
    <property type="entry name" value="HISTIDINOL DEHYDROGENASE HDH"/>
    <property type="match status" value="1"/>
</dbReference>
<reference evidence="12 13" key="1">
    <citation type="submission" date="2019-03" db="EMBL/GenBank/DDBJ databases">
        <title>This is whole genome sequence of Paenibacillus sp MS74 strain.</title>
        <authorList>
            <person name="Trinh H.N."/>
        </authorList>
    </citation>
    <scope>NUCLEOTIDE SEQUENCE [LARGE SCALE GENOMIC DNA]</scope>
    <source>
        <strain evidence="12 13">MS74</strain>
    </source>
</reference>
<dbReference type="GO" id="GO:0005829">
    <property type="term" value="C:cytosol"/>
    <property type="evidence" value="ECO:0007669"/>
    <property type="project" value="TreeGrafter"/>
</dbReference>
<accession>A0A4V2ZSH7</accession>
<feature type="compositionally biased region" description="Basic and acidic residues" evidence="11">
    <location>
        <begin position="7"/>
        <end position="19"/>
    </location>
</feature>
<dbReference type="InterPro" id="IPR001692">
    <property type="entry name" value="Histidinol_DH_CS"/>
</dbReference>
<dbReference type="Gene3D" id="1.20.5.1300">
    <property type="match status" value="1"/>
</dbReference>
<dbReference type="SUPFAM" id="SSF53720">
    <property type="entry name" value="ALDH-like"/>
    <property type="match status" value="1"/>
</dbReference>
<evidence type="ECO:0000256" key="1">
    <source>
        <dbReference type="ARBA" id="ARBA00010178"/>
    </source>
</evidence>
<evidence type="ECO:0000313" key="12">
    <source>
        <dbReference type="EMBL" id="TDF93294.1"/>
    </source>
</evidence>
<dbReference type="PANTHER" id="PTHR21256:SF14">
    <property type="entry name" value="HISTIDINOL DEHYDROGENASE"/>
    <property type="match status" value="1"/>
</dbReference>
<dbReference type="PROSITE" id="PS00611">
    <property type="entry name" value="HISOL_DEHYDROGENASE"/>
    <property type="match status" value="1"/>
</dbReference>
<comment type="cofactor">
    <cofactor evidence="9">
        <name>Zn(2+)</name>
        <dbReference type="ChEBI" id="CHEBI:29105"/>
    </cofactor>
    <text evidence="9">Binds 1 zinc ion per subunit.</text>
</comment>
<evidence type="ECO:0000256" key="4">
    <source>
        <dbReference type="ARBA" id="ARBA00023002"/>
    </source>
</evidence>
<comment type="caution">
    <text evidence="12">The sequence shown here is derived from an EMBL/GenBank/DDBJ whole genome shotgun (WGS) entry which is preliminary data.</text>
</comment>
<dbReference type="EMBL" id="SMRT01000017">
    <property type="protein sequence ID" value="TDF93294.1"/>
    <property type="molecule type" value="Genomic_DNA"/>
</dbReference>
<evidence type="ECO:0000256" key="11">
    <source>
        <dbReference type="SAM" id="MobiDB-lite"/>
    </source>
</evidence>
<feature type="region of interest" description="Disordered" evidence="11">
    <location>
        <begin position="1"/>
        <end position="24"/>
    </location>
</feature>
<feature type="binding site" evidence="8">
    <location>
        <position position="285"/>
    </location>
    <ligand>
        <name>substrate</name>
    </ligand>
</feature>
<dbReference type="InterPro" id="IPR016161">
    <property type="entry name" value="Ald_DH/histidinol_DH"/>
</dbReference>
<dbReference type="FunFam" id="3.40.50.1980:FF:000026">
    <property type="entry name" value="Histidinol dehydrogenase"/>
    <property type="match status" value="1"/>
</dbReference>
<evidence type="ECO:0000313" key="13">
    <source>
        <dbReference type="Proteomes" id="UP000295636"/>
    </source>
</evidence>
<feature type="active site" description="Proton acceptor" evidence="6">
    <location>
        <position position="354"/>
    </location>
</feature>
<name>A0A4V2ZSH7_9BACL</name>
<organism evidence="12 13">
    <name type="scientific">Paenibacillus piri</name>
    <dbReference type="NCBI Taxonomy" id="2547395"/>
    <lineage>
        <taxon>Bacteria</taxon>
        <taxon>Bacillati</taxon>
        <taxon>Bacillota</taxon>
        <taxon>Bacilli</taxon>
        <taxon>Bacillales</taxon>
        <taxon>Paenibacillaceae</taxon>
        <taxon>Paenibacillus</taxon>
    </lineage>
</organism>
<evidence type="ECO:0000256" key="8">
    <source>
        <dbReference type="PIRSR" id="PIRSR000099-3"/>
    </source>
</evidence>
<dbReference type="Gene3D" id="3.40.50.1980">
    <property type="entry name" value="Nitrogenase molybdenum iron protein domain"/>
    <property type="match status" value="2"/>
</dbReference>
<dbReference type="OrthoDB" id="9805269at2"/>
<dbReference type="AlphaFoldDB" id="A0A4V2ZSH7"/>
<evidence type="ECO:0000256" key="9">
    <source>
        <dbReference type="PIRSR" id="PIRSR000099-4"/>
    </source>
</evidence>
<keyword evidence="4 5" id="KW-0560">Oxidoreductase</keyword>
<evidence type="ECO:0000256" key="5">
    <source>
        <dbReference type="PIRNR" id="PIRNR000099"/>
    </source>
</evidence>
<feature type="binding site" evidence="8">
    <location>
        <position position="446"/>
    </location>
    <ligand>
        <name>substrate</name>
    </ligand>
</feature>
<dbReference type="GO" id="GO:0004399">
    <property type="term" value="F:histidinol dehydrogenase activity"/>
    <property type="evidence" value="ECO:0007669"/>
    <property type="project" value="UniProtKB-EC"/>
</dbReference>
<dbReference type="CDD" id="cd06572">
    <property type="entry name" value="Histidinol_dh"/>
    <property type="match status" value="1"/>
</dbReference>
<dbReference type="Proteomes" id="UP000295636">
    <property type="component" value="Unassembled WGS sequence"/>
</dbReference>
<comment type="similarity">
    <text evidence="1 5 10">Belongs to the histidinol dehydrogenase family.</text>
</comment>
<protein>
    <submittedName>
        <fullName evidence="12">Histidinol dehydrogenase</fullName>
        <ecNumber evidence="12">1.1.1.23</ecNumber>
    </submittedName>
</protein>
<dbReference type="PIRSF" id="PIRSF000099">
    <property type="entry name" value="Histidinol_dh"/>
    <property type="match status" value="1"/>
</dbReference>
<evidence type="ECO:0000256" key="3">
    <source>
        <dbReference type="ARBA" id="ARBA00022833"/>
    </source>
</evidence>
<dbReference type="Pfam" id="PF00815">
    <property type="entry name" value="Histidinol_dh"/>
    <property type="match status" value="1"/>
</dbReference>
<feature type="binding site" evidence="9">
    <location>
        <position position="288"/>
    </location>
    <ligand>
        <name>Zn(2+)</name>
        <dbReference type="ChEBI" id="CHEBI:29105"/>
    </ligand>
</feature>
<feature type="binding site" evidence="8">
    <location>
        <position position="387"/>
    </location>
    <ligand>
        <name>substrate</name>
    </ligand>
</feature>
<feature type="binding site" evidence="7">
    <location>
        <position position="217"/>
    </location>
    <ligand>
        <name>NAD(+)</name>
        <dbReference type="ChEBI" id="CHEBI:57540"/>
    </ligand>
</feature>
<feature type="binding site" evidence="7">
    <location>
        <position position="240"/>
    </location>
    <ligand>
        <name>NAD(+)</name>
        <dbReference type="ChEBI" id="CHEBI:57540"/>
    </ligand>
</feature>
<feature type="binding site" evidence="9">
    <location>
        <position position="387"/>
    </location>
    <ligand>
        <name>Zn(2+)</name>
        <dbReference type="ChEBI" id="CHEBI:29105"/>
    </ligand>
</feature>